<evidence type="ECO:0000313" key="2">
    <source>
        <dbReference type="Proteomes" id="UP001066276"/>
    </source>
</evidence>
<comment type="caution">
    <text evidence="1">The sequence shown here is derived from an EMBL/GenBank/DDBJ whole genome shotgun (WGS) entry which is preliminary data.</text>
</comment>
<dbReference type="EMBL" id="JANPWB010000001">
    <property type="protein sequence ID" value="KAJ1212750.1"/>
    <property type="molecule type" value="Genomic_DNA"/>
</dbReference>
<reference evidence="1" key="1">
    <citation type="journal article" date="2022" name="bioRxiv">
        <title>Sequencing and chromosome-scale assembly of the giantPleurodeles waltlgenome.</title>
        <authorList>
            <person name="Brown T."/>
            <person name="Elewa A."/>
            <person name="Iarovenko S."/>
            <person name="Subramanian E."/>
            <person name="Araus A.J."/>
            <person name="Petzold A."/>
            <person name="Susuki M."/>
            <person name="Suzuki K.-i.T."/>
            <person name="Hayashi T."/>
            <person name="Toyoda A."/>
            <person name="Oliveira C."/>
            <person name="Osipova E."/>
            <person name="Leigh N.D."/>
            <person name="Simon A."/>
            <person name="Yun M.H."/>
        </authorList>
    </citation>
    <scope>NUCLEOTIDE SEQUENCE</scope>
    <source>
        <strain evidence="1">20211129_DDA</strain>
        <tissue evidence="1">Liver</tissue>
    </source>
</reference>
<dbReference type="Proteomes" id="UP001066276">
    <property type="component" value="Chromosome 1_1"/>
</dbReference>
<evidence type="ECO:0000313" key="1">
    <source>
        <dbReference type="EMBL" id="KAJ1212750.1"/>
    </source>
</evidence>
<organism evidence="1 2">
    <name type="scientific">Pleurodeles waltl</name>
    <name type="common">Iberian ribbed newt</name>
    <dbReference type="NCBI Taxonomy" id="8319"/>
    <lineage>
        <taxon>Eukaryota</taxon>
        <taxon>Metazoa</taxon>
        <taxon>Chordata</taxon>
        <taxon>Craniata</taxon>
        <taxon>Vertebrata</taxon>
        <taxon>Euteleostomi</taxon>
        <taxon>Amphibia</taxon>
        <taxon>Batrachia</taxon>
        <taxon>Caudata</taxon>
        <taxon>Salamandroidea</taxon>
        <taxon>Salamandridae</taxon>
        <taxon>Pleurodelinae</taxon>
        <taxon>Pleurodeles</taxon>
    </lineage>
</organism>
<dbReference type="AlphaFoldDB" id="A0AAV7WFE1"/>
<gene>
    <name evidence="1" type="ORF">NDU88_000395</name>
</gene>
<proteinExistence type="predicted"/>
<protein>
    <submittedName>
        <fullName evidence="1">Uncharacterized protein</fullName>
    </submittedName>
</protein>
<sequence>MLRLEKTVGANQNLFESIVFIVVDGAAIDREVVGVVVNGVINGINGDSLHFSVVFAFFAEVDGPDDEKRNCFVDGSNLDVFVDAFFTWGVDDDISGVTADWTQVLMS</sequence>
<keyword evidence="2" id="KW-1185">Reference proteome</keyword>
<accession>A0AAV7WFE1</accession>
<name>A0AAV7WFE1_PLEWA</name>